<evidence type="ECO:0000259" key="10">
    <source>
        <dbReference type="Pfam" id="PF04262"/>
    </source>
</evidence>
<dbReference type="GO" id="GO:0004357">
    <property type="term" value="F:glutamate-cysteine ligase activity"/>
    <property type="evidence" value="ECO:0007669"/>
    <property type="project" value="UniProtKB-UniRule"/>
</dbReference>
<dbReference type="HAMAP" id="MF_00578">
    <property type="entry name" value="Glu_cys_ligase"/>
    <property type="match status" value="1"/>
</dbReference>
<dbReference type="InterPro" id="IPR007370">
    <property type="entry name" value="Glu_cys_ligase"/>
</dbReference>
<keyword evidence="4 8" id="KW-0317">Glutathione biosynthesis</keyword>
<evidence type="ECO:0000256" key="3">
    <source>
        <dbReference type="ARBA" id="ARBA00022598"/>
    </source>
</evidence>
<feature type="domain" description="Glutamate--cysteine ligase" evidence="10">
    <location>
        <begin position="38"/>
        <end position="411"/>
    </location>
</feature>
<protein>
    <recommendedName>
        <fullName evidence="8">Glutamate--cysteine ligase</fullName>
        <ecNumber evidence="8">6.3.2.2</ecNumber>
    </recommendedName>
    <alternativeName>
        <fullName evidence="8">Gamma-ECS</fullName>
        <shortName evidence="8">GCS</shortName>
    </alternativeName>
    <alternativeName>
        <fullName evidence="8">Gamma-glutamylcysteine synthetase</fullName>
    </alternativeName>
</protein>
<dbReference type="EC" id="6.3.2.2" evidence="8"/>
<dbReference type="AlphaFoldDB" id="A0A432XEF7"/>
<organism evidence="11 12">
    <name type="scientific">Pseudidiomarina donghaiensis</name>
    <dbReference type="NCBI Taxonomy" id="519452"/>
    <lineage>
        <taxon>Bacteria</taxon>
        <taxon>Pseudomonadati</taxon>
        <taxon>Pseudomonadota</taxon>
        <taxon>Gammaproteobacteria</taxon>
        <taxon>Alteromonadales</taxon>
        <taxon>Idiomarinaceae</taxon>
        <taxon>Pseudidiomarina</taxon>
    </lineage>
</organism>
<dbReference type="OrthoDB" id="9803907at2"/>
<comment type="catalytic activity">
    <reaction evidence="7 8 9">
        <text>L-cysteine + L-glutamate + ATP = gamma-L-glutamyl-L-cysteine + ADP + phosphate + H(+)</text>
        <dbReference type="Rhea" id="RHEA:13285"/>
        <dbReference type="ChEBI" id="CHEBI:15378"/>
        <dbReference type="ChEBI" id="CHEBI:29985"/>
        <dbReference type="ChEBI" id="CHEBI:30616"/>
        <dbReference type="ChEBI" id="CHEBI:35235"/>
        <dbReference type="ChEBI" id="CHEBI:43474"/>
        <dbReference type="ChEBI" id="CHEBI:58173"/>
        <dbReference type="ChEBI" id="CHEBI:456216"/>
        <dbReference type="EC" id="6.3.2.2"/>
    </reaction>
</comment>
<keyword evidence="5 8" id="KW-0547">Nucleotide-binding</keyword>
<dbReference type="Pfam" id="PF04262">
    <property type="entry name" value="Glu_cys_ligase"/>
    <property type="match status" value="1"/>
</dbReference>
<keyword evidence="3 8" id="KW-0436">Ligase</keyword>
<keyword evidence="12" id="KW-1185">Reference proteome</keyword>
<dbReference type="InterPro" id="IPR014746">
    <property type="entry name" value="Gln_synth/guanido_kin_cat_dom"/>
</dbReference>
<dbReference type="InterPro" id="IPR006334">
    <property type="entry name" value="Glut_cys_ligase"/>
</dbReference>
<dbReference type="NCBIfam" id="TIGR01434">
    <property type="entry name" value="glu_cys_ligase"/>
    <property type="match status" value="1"/>
</dbReference>
<dbReference type="GO" id="GO:0005524">
    <property type="term" value="F:ATP binding"/>
    <property type="evidence" value="ECO:0007669"/>
    <property type="project" value="UniProtKB-KW"/>
</dbReference>
<dbReference type="UniPathway" id="UPA00142">
    <property type="reaction ID" value="UER00209"/>
</dbReference>
<dbReference type="GO" id="GO:0046872">
    <property type="term" value="F:metal ion binding"/>
    <property type="evidence" value="ECO:0007669"/>
    <property type="project" value="TreeGrafter"/>
</dbReference>
<evidence type="ECO:0000256" key="1">
    <source>
        <dbReference type="ARBA" id="ARBA00005006"/>
    </source>
</evidence>
<dbReference type="PANTHER" id="PTHR38761">
    <property type="entry name" value="GLUTAMATE--CYSTEINE LIGASE"/>
    <property type="match status" value="1"/>
</dbReference>
<evidence type="ECO:0000256" key="5">
    <source>
        <dbReference type="ARBA" id="ARBA00022741"/>
    </source>
</evidence>
<comment type="pathway">
    <text evidence="1 8 9">Sulfur metabolism; glutathione biosynthesis; glutathione from L-cysteine and L-glutamate: step 1/2.</text>
</comment>
<evidence type="ECO:0000256" key="2">
    <source>
        <dbReference type="ARBA" id="ARBA00008772"/>
    </source>
</evidence>
<dbReference type="PANTHER" id="PTHR38761:SF1">
    <property type="entry name" value="GLUTAMATE--CYSTEINE LIGASE"/>
    <property type="match status" value="1"/>
</dbReference>
<dbReference type="Proteomes" id="UP000286985">
    <property type="component" value="Unassembled WGS sequence"/>
</dbReference>
<keyword evidence="6 8" id="KW-0067">ATP-binding</keyword>
<evidence type="ECO:0000313" key="12">
    <source>
        <dbReference type="Proteomes" id="UP000286985"/>
    </source>
</evidence>
<dbReference type="Gene3D" id="3.30.590.20">
    <property type="match status" value="1"/>
</dbReference>
<evidence type="ECO:0000256" key="7">
    <source>
        <dbReference type="ARBA" id="ARBA00048819"/>
    </source>
</evidence>
<comment type="similarity">
    <text evidence="2 8">Belongs to the glutamate--cysteine ligase type 1 family. Type 1 subfamily.</text>
</comment>
<dbReference type="GO" id="GO:0005829">
    <property type="term" value="C:cytosol"/>
    <property type="evidence" value="ECO:0007669"/>
    <property type="project" value="TreeGrafter"/>
</dbReference>
<evidence type="ECO:0000256" key="8">
    <source>
        <dbReference type="HAMAP-Rule" id="MF_00578"/>
    </source>
</evidence>
<comment type="caution">
    <text evidence="11">The sequence shown here is derived from an EMBL/GenBank/DDBJ whole genome shotgun (WGS) entry which is preliminary data.</text>
</comment>
<sequence>MINCNGRQRNKTVLFRYHLWLDDIRQGKNLQSLFADALAQLSRPENTHTLRDIHRGVERETLRITKQGRLAPTGHPKQLGSAFKHPLITTDYSEALMEFITPVANDISITMQQLEDIHAHAYRHLGDELLWPLSMPCFVGDESDIVIAQYGSSHSGRMKTLYRQGLTHRYGGAMQIIAGVHYNFSLPESVWKVLAEQQGEPLTQSFISQRYFHLIRNYKRVSWVIPYLFGASPAICKSFLQHTEDNIEFSEMGKGTVYRPYGTSLRMSDLGYTNKEQADLKITYNTLDEYVAGLRRAISTPSSRFSKIGVKVDGEYRQLNSNILQIENEFYSPIRPKRVTRAGETPTQALERGGVEYIEVRALDVNPFSPVGITAEQMRMLDVLLVYCALKPSPELSWDEQVLTDKNFNRVVMDGRNPRLTLLDQGYERPISDWLEEMFADFHEVATLLDKAHQATDFSLAVTAQYRSVLNPELTLSGQFMALLRDNKWDNSELGMKLAQQYKAQLTPAPLHYFTEHEFEKLRDASLSAQHELERQDASTSFDVFLQEYFRRAECKTPTCE</sequence>
<reference evidence="12" key="1">
    <citation type="journal article" date="2018" name="Front. Microbiol.">
        <title>Genome-Based Analysis Reveals the Taxonomy and Diversity of the Family Idiomarinaceae.</title>
        <authorList>
            <person name="Liu Y."/>
            <person name="Lai Q."/>
            <person name="Shao Z."/>
        </authorList>
    </citation>
    <scope>NUCLEOTIDE SEQUENCE [LARGE SCALE GENOMIC DNA]</scope>
    <source>
        <strain evidence="12">908033</strain>
    </source>
</reference>
<dbReference type="SUPFAM" id="SSF55931">
    <property type="entry name" value="Glutamine synthetase/guanido kinase"/>
    <property type="match status" value="1"/>
</dbReference>
<dbReference type="EMBL" id="PIPU01000005">
    <property type="protein sequence ID" value="RUO47095.1"/>
    <property type="molecule type" value="Genomic_DNA"/>
</dbReference>
<dbReference type="GO" id="GO:0006750">
    <property type="term" value="P:glutathione biosynthetic process"/>
    <property type="evidence" value="ECO:0007669"/>
    <property type="project" value="UniProtKB-UniRule"/>
</dbReference>
<proteinExistence type="inferred from homology"/>
<evidence type="ECO:0000256" key="9">
    <source>
        <dbReference type="RuleBase" id="RU004391"/>
    </source>
</evidence>
<evidence type="ECO:0000313" key="11">
    <source>
        <dbReference type="EMBL" id="RUO47095.1"/>
    </source>
</evidence>
<name>A0A432XEF7_9GAMM</name>
<dbReference type="STRING" id="519452.SAMN04488139_1877"/>
<evidence type="ECO:0000256" key="4">
    <source>
        <dbReference type="ARBA" id="ARBA00022684"/>
    </source>
</evidence>
<evidence type="ECO:0000256" key="6">
    <source>
        <dbReference type="ARBA" id="ARBA00022840"/>
    </source>
</evidence>
<accession>A0A432XEF7</accession>
<gene>
    <name evidence="8" type="primary">gshA</name>
    <name evidence="11" type="ORF">CWE24_10260</name>
</gene>